<proteinExistence type="predicted"/>
<name>A0ACD3AEK5_9AGAR</name>
<protein>
    <submittedName>
        <fullName evidence="1">Uncharacterized protein</fullName>
    </submittedName>
</protein>
<gene>
    <name evidence="1" type="ORF">BDN72DRAFT_846845</name>
</gene>
<reference evidence="1 2" key="1">
    <citation type="journal article" date="2019" name="Nat. Ecol. Evol.">
        <title>Megaphylogeny resolves global patterns of mushroom evolution.</title>
        <authorList>
            <person name="Varga T."/>
            <person name="Krizsan K."/>
            <person name="Foldi C."/>
            <person name="Dima B."/>
            <person name="Sanchez-Garcia M."/>
            <person name="Sanchez-Ramirez S."/>
            <person name="Szollosi G.J."/>
            <person name="Szarkandi J.G."/>
            <person name="Papp V."/>
            <person name="Albert L."/>
            <person name="Andreopoulos W."/>
            <person name="Angelini C."/>
            <person name="Antonin V."/>
            <person name="Barry K.W."/>
            <person name="Bougher N.L."/>
            <person name="Buchanan P."/>
            <person name="Buyck B."/>
            <person name="Bense V."/>
            <person name="Catcheside P."/>
            <person name="Chovatia M."/>
            <person name="Cooper J."/>
            <person name="Damon W."/>
            <person name="Desjardin D."/>
            <person name="Finy P."/>
            <person name="Geml J."/>
            <person name="Haridas S."/>
            <person name="Hughes K."/>
            <person name="Justo A."/>
            <person name="Karasinski D."/>
            <person name="Kautmanova I."/>
            <person name="Kiss B."/>
            <person name="Kocsube S."/>
            <person name="Kotiranta H."/>
            <person name="LaButti K.M."/>
            <person name="Lechner B.E."/>
            <person name="Liimatainen K."/>
            <person name="Lipzen A."/>
            <person name="Lukacs Z."/>
            <person name="Mihaltcheva S."/>
            <person name="Morgado L.N."/>
            <person name="Niskanen T."/>
            <person name="Noordeloos M.E."/>
            <person name="Ohm R.A."/>
            <person name="Ortiz-Santana B."/>
            <person name="Ovrebo C."/>
            <person name="Racz N."/>
            <person name="Riley R."/>
            <person name="Savchenko A."/>
            <person name="Shiryaev A."/>
            <person name="Soop K."/>
            <person name="Spirin V."/>
            <person name="Szebenyi C."/>
            <person name="Tomsovsky M."/>
            <person name="Tulloss R.E."/>
            <person name="Uehling J."/>
            <person name="Grigoriev I.V."/>
            <person name="Vagvolgyi C."/>
            <person name="Papp T."/>
            <person name="Martin F.M."/>
            <person name="Miettinen O."/>
            <person name="Hibbett D.S."/>
            <person name="Nagy L.G."/>
        </authorList>
    </citation>
    <scope>NUCLEOTIDE SEQUENCE [LARGE SCALE GENOMIC DNA]</scope>
    <source>
        <strain evidence="1 2">NL-1719</strain>
    </source>
</reference>
<dbReference type="Proteomes" id="UP000308600">
    <property type="component" value="Unassembled WGS sequence"/>
</dbReference>
<organism evidence="1 2">
    <name type="scientific">Pluteus cervinus</name>
    <dbReference type="NCBI Taxonomy" id="181527"/>
    <lineage>
        <taxon>Eukaryota</taxon>
        <taxon>Fungi</taxon>
        <taxon>Dikarya</taxon>
        <taxon>Basidiomycota</taxon>
        <taxon>Agaricomycotina</taxon>
        <taxon>Agaricomycetes</taxon>
        <taxon>Agaricomycetidae</taxon>
        <taxon>Agaricales</taxon>
        <taxon>Pluteineae</taxon>
        <taxon>Pluteaceae</taxon>
        <taxon>Pluteus</taxon>
    </lineage>
</organism>
<sequence>MTTLQPAMRGGVQSVDTDTDSINPTPRGVPLVLSSASNTTSNSVLSLISSTLDVLIYLLTFGIPYRYNRWYKNKSRTKSLKQGTLDAELAMTWMVTNGISTVFIGLGATLLQIDDITCWDVARTTTLLGLLFAFSSFICGWVNYVHRNSLQSMRIWEDSSSTPSALEAQQKDDSSKSLIFWILITLPTSLVIWSIIHLIGSILLYSIVAGQPQHPTTTTTLPISFIHNVVPLVVTLILTILLSIVYAIVLGGRRAFDSQEHIATQHVSAAA</sequence>
<dbReference type="EMBL" id="ML208486">
    <property type="protein sequence ID" value="TFK64180.1"/>
    <property type="molecule type" value="Genomic_DNA"/>
</dbReference>
<evidence type="ECO:0000313" key="1">
    <source>
        <dbReference type="EMBL" id="TFK64180.1"/>
    </source>
</evidence>
<accession>A0ACD3AEK5</accession>
<keyword evidence="2" id="KW-1185">Reference proteome</keyword>
<evidence type="ECO:0000313" key="2">
    <source>
        <dbReference type="Proteomes" id="UP000308600"/>
    </source>
</evidence>